<feature type="transmembrane region" description="Helical" evidence="1">
    <location>
        <begin position="99"/>
        <end position="123"/>
    </location>
</feature>
<gene>
    <name evidence="2" type="ORF">AQJ64_14890</name>
</gene>
<organism evidence="2 3">
    <name type="scientific">Streptomyces griseoruber</name>
    <dbReference type="NCBI Taxonomy" id="1943"/>
    <lineage>
        <taxon>Bacteria</taxon>
        <taxon>Bacillati</taxon>
        <taxon>Actinomycetota</taxon>
        <taxon>Actinomycetes</taxon>
        <taxon>Kitasatosporales</taxon>
        <taxon>Streptomycetaceae</taxon>
        <taxon>Streptomyces</taxon>
    </lineage>
</organism>
<name>A0A101T2A2_9ACTN</name>
<dbReference type="STRING" id="1943.AQJ64_14890"/>
<evidence type="ECO:0000256" key="1">
    <source>
        <dbReference type="SAM" id="Phobius"/>
    </source>
</evidence>
<feature type="transmembrane region" description="Helical" evidence="1">
    <location>
        <begin position="18"/>
        <end position="38"/>
    </location>
</feature>
<dbReference type="EMBL" id="LMWW01000017">
    <property type="protein sequence ID" value="KUN84426.1"/>
    <property type="molecule type" value="Genomic_DNA"/>
</dbReference>
<feature type="transmembrane region" description="Helical" evidence="1">
    <location>
        <begin position="220"/>
        <end position="240"/>
    </location>
</feature>
<comment type="caution">
    <text evidence="2">The sequence shown here is derived from an EMBL/GenBank/DDBJ whole genome shotgun (WGS) entry which is preliminary data.</text>
</comment>
<dbReference type="Proteomes" id="UP000052982">
    <property type="component" value="Unassembled WGS sequence"/>
</dbReference>
<sequence>MTDALRGEWLKAWSGKAWIVLLVCGTYMSLMTSFGYGSEGDKALDQGSGDLAAVTDDVVRAWMMTFLFASLYGAIVVTREYGSGSISRSVLVMGRARLFGAKLAVGALMGALSGVVAVVFSVLSAWGVLTVYGRDFAWTKETTLIAVGLFACNVLAAPWGVFIGWIIRHQIASVVTVMALTLLVDPGLQRLAPKAASYLFTIALSSVYRDVGHTLLSPQTALLVIAGWLAAAGCAAYRLLRVRDLT</sequence>
<evidence type="ECO:0000313" key="3">
    <source>
        <dbReference type="Proteomes" id="UP000052982"/>
    </source>
</evidence>
<protein>
    <recommendedName>
        <fullName evidence="4">ABC transporter permease</fullName>
    </recommendedName>
</protein>
<dbReference type="RefSeq" id="WP_055632894.1">
    <property type="nucleotide sequence ID" value="NZ_JBIRRP010000003.1"/>
</dbReference>
<dbReference type="OrthoDB" id="5244396at2"/>
<keyword evidence="1" id="KW-0812">Transmembrane</keyword>
<evidence type="ECO:0000313" key="2">
    <source>
        <dbReference type="EMBL" id="KUN84426.1"/>
    </source>
</evidence>
<proteinExistence type="predicted"/>
<keyword evidence="1" id="KW-1133">Transmembrane helix</keyword>
<keyword evidence="3" id="KW-1185">Reference proteome</keyword>
<dbReference type="AlphaFoldDB" id="A0A101T2A2"/>
<accession>A0A101T2A2</accession>
<feature type="transmembrane region" description="Helical" evidence="1">
    <location>
        <begin position="58"/>
        <end position="78"/>
    </location>
</feature>
<evidence type="ECO:0008006" key="4">
    <source>
        <dbReference type="Google" id="ProtNLM"/>
    </source>
</evidence>
<reference evidence="2 3" key="1">
    <citation type="submission" date="2015-10" db="EMBL/GenBank/DDBJ databases">
        <title>Draft genome sequence of Streptomyces griseoruber DSM 40281, type strain for the species Streptomyces griseoruber.</title>
        <authorList>
            <person name="Ruckert C."/>
            <person name="Winkler A."/>
            <person name="Kalinowski J."/>
            <person name="Kampfer P."/>
            <person name="Glaeser S."/>
        </authorList>
    </citation>
    <scope>NUCLEOTIDE SEQUENCE [LARGE SCALE GENOMIC DNA]</scope>
    <source>
        <strain evidence="2 3">DSM 40281</strain>
    </source>
</reference>
<keyword evidence="1" id="KW-0472">Membrane</keyword>
<feature type="transmembrane region" description="Helical" evidence="1">
    <location>
        <begin position="143"/>
        <end position="167"/>
    </location>
</feature>
<dbReference type="Pfam" id="PF12730">
    <property type="entry name" value="ABC2_membrane_4"/>
    <property type="match status" value="1"/>
</dbReference>